<name>A0A0R3ULM3_MESCO</name>
<accession>A0A0R3ULM3</accession>
<gene>
    <name evidence="7" type="ORF">MCOS_LOCUS8584</name>
</gene>
<keyword evidence="5 6" id="KW-0472">Membrane</keyword>
<dbReference type="PANTHER" id="PTHR12300:SF161">
    <property type="entry name" value="RECEPTOR EXPRESSION-ENHANCING PROTEIN"/>
    <property type="match status" value="1"/>
</dbReference>
<feature type="transmembrane region" description="Helical" evidence="6">
    <location>
        <begin position="137"/>
        <end position="163"/>
    </location>
</feature>
<evidence type="ECO:0000256" key="1">
    <source>
        <dbReference type="ARBA" id="ARBA00004141"/>
    </source>
</evidence>
<comment type="subcellular location">
    <subcellularLocation>
        <location evidence="1 6">Membrane</location>
        <topology evidence="1 6">Multi-pass membrane protein</topology>
    </subcellularLocation>
</comment>
<dbReference type="InterPro" id="IPR004345">
    <property type="entry name" value="TB2_DP1_HVA22"/>
</dbReference>
<evidence type="ECO:0000256" key="5">
    <source>
        <dbReference type="ARBA" id="ARBA00023136"/>
    </source>
</evidence>
<evidence type="ECO:0000256" key="3">
    <source>
        <dbReference type="ARBA" id="ARBA00022692"/>
    </source>
</evidence>
<keyword evidence="3 6" id="KW-0812">Transmembrane</keyword>
<dbReference type="Proteomes" id="UP000267029">
    <property type="component" value="Unassembled WGS sequence"/>
</dbReference>
<dbReference type="STRING" id="53468.A0A0R3ULM3"/>
<protein>
    <recommendedName>
        <fullName evidence="6">Receptor expression-enhancing protein</fullName>
    </recommendedName>
</protein>
<dbReference type="AlphaFoldDB" id="A0A0R3ULM3"/>
<evidence type="ECO:0000256" key="2">
    <source>
        <dbReference type="ARBA" id="ARBA00008573"/>
    </source>
</evidence>
<proteinExistence type="inferred from homology"/>
<keyword evidence="4 6" id="KW-1133">Transmembrane helix</keyword>
<dbReference type="Pfam" id="PF03134">
    <property type="entry name" value="TB2_DP1_HVA22"/>
    <property type="match status" value="1"/>
</dbReference>
<comment type="similarity">
    <text evidence="2 6">Belongs to the DP1 family.</text>
</comment>
<dbReference type="OrthoDB" id="10009287at2759"/>
<reference evidence="7 8" key="1">
    <citation type="submission" date="2018-10" db="EMBL/GenBank/DDBJ databases">
        <authorList>
            <consortium name="Pathogen Informatics"/>
        </authorList>
    </citation>
    <scope>NUCLEOTIDE SEQUENCE [LARGE SCALE GENOMIC DNA]</scope>
</reference>
<feature type="transmembrane region" description="Helical" evidence="6">
    <location>
        <begin position="84"/>
        <end position="117"/>
    </location>
</feature>
<keyword evidence="8" id="KW-1185">Reference proteome</keyword>
<organism evidence="7 8">
    <name type="scientific">Mesocestoides corti</name>
    <name type="common">Flatworm</name>
    <dbReference type="NCBI Taxonomy" id="53468"/>
    <lineage>
        <taxon>Eukaryota</taxon>
        <taxon>Metazoa</taxon>
        <taxon>Spiralia</taxon>
        <taxon>Lophotrochozoa</taxon>
        <taxon>Platyhelminthes</taxon>
        <taxon>Cestoda</taxon>
        <taxon>Eucestoda</taxon>
        <taxon>Cyclophyllidea</taxon>
        <taxon>Mesocestoididae</taxon>
        <taxon>Mesocestoides</taxon>
    </lineage>
</organism>
<dbReference type="EMBL" id="UXSR01005535">
    <property type="protein sequence ID" value="VDD82581.1"/>
    <property type="molecule type" value="Genomic_DNA"/>
</dbReference>
<sequence>MTTMTKEQLVLNNGLRLLFSTLEFVLANHIVTFASLLFASRTLVEAMDHLKRIRDQINKKLQEKNAVTDVLNKVQDKTGVNKEYIVYGFCAIIVLYLMIGWGATFLANFIGFVYPAYCSIKAIESMEKDDDTKWLTYWVVYAAFALVETFTDIFLFWIPLYAFQKCVFLVFLMIPGKYNGSILLYNKLIRPYILKYEVQIDQFVDEAGQFVDKGRFIYLYTISLQSCTLAKSEAAAAAARHIVSETHE</sequence>
<dbReference type="PANTHER" id="PTHR12300">
    <property type="entry name" value="HVA22-LIKE PROTEINS"/>
    <property type="match status" value="1"/>
</dbReference>
<evidence type="ECO:0000313" key="7">
    <source>
        <dbReference type="EMBL" id="VDD82581.1"/>
    </source>
</evidence>
<evidence type="ECO:0000256" key="6">
    <source>
        <dbReference type="RuleBase" id="RU362006"/>
    </source>
</evidence>
<dbReference type="GO" id="GO:0016020">
    <property type="term" value="C:membrane"/>
    <property type="evidence" value="ECO:0007669"/>
    <property type="project" value="UniProtKB-SubCell"/>
</dbReference>
<evidence type="ECO:0000313" key="8">
    <source>
        <dbReference type="Proteomes" id="UP000267029"/>
    </source>
</evidence>
<feature type="transmembrane region" description="Helical" evidence="6">
    <location>
        <begin position="24"/>
        <end position="44"/>
    </location>
</feature>
<evidence type="ECO:0000256" key="4">
    <source>
        <dbReference type="ARBA" id="ARBA00022989"/>
    </source>
</evidence>